<organism evidence="1 2">
    <name type="scientific">Naganishia friedmannii</name>
    <dbReference type="NCBI Taxonomy" id="89922"/>
    <lineage>
        <taxon>Eukaryota</taxon>
        <taxon>Fungi</taxon>
        <taxon>Dikarya</taxon>
        <taxon>Basidiomycota</taxon>
        <taxon>Agaricomycotina</taxon>
        <taxon>Tremellomycetes</taxon>
        <taxon>Filobasidiales</taxon>
        <taxon>Filobasidiaceae</taxon>
        <taxon>Naganishia</taxon>
    </lineage>
</organism>
<gene>
    <name evidence="1" type="ORF">QFC21_006693</name>
</gene>
<protein>
    <submittedName>
        <fullName evidence="1">Uncharacterized protein</fullName>
    </submittedName>
</protein>
<dbReference type="Proteomes" id="UP001227268">
    <property type="component" value="Unassembled WGS sequence"/>
</dbReference>
<evidence type="ECO:0000313" key="1">
    <source>
        <dbReference type="EMBL" id="KAJ9092817.1"/>
    </source>
</evidence>
<comment type="caution">
    <text evidence="1">The sequence shown here is derived from an EMBL/GenBank/DDBJ whole genome shotgun (WGS) entry which is preliminary data.</text>
</comment>
<dbReference type="EMBL" id="JASBWT010000035">
    <property type="protein sequence ID" value="KAJ9092817.1"/>
    <property type="molecule type" value="Genomic_DNA"/>
</dbReference>
<name>A0ACC2V1C5_9TREE</name>
<reference evidence="1" key="1">
    <citation type="submission" date="2023-04" db="EMBL/GenBank/DDBJ databases">
        <title>Draft Genome sequencing of Naganishia species isolated from polar environments using Oxford Nanopore Technology.</title>
        <authorList>
            <person name="Leo P."/>
            <person name="Venkateswaran K."/>
        </authorList>
    </citation>
    <scope>NUCLEOTIDE SEQUENCE</scope>
    <source>
        <strain evidence="1">MNA-CCFEE 5423</strain>
    </source>
</reference>
<proteinExistence type="predicted"/>
<sequence>MFTFSSARTLAFALAAVASVAFGGVAAQADLSSTNNVTSLAGTWSSNSHVETGGSLLDA</sequence>
<accession>A0ACC2V1C5</accession>
<keyword evidence="2" id="KW-1185">Reference proteome</keyword>
<evidence type="ECO:0000313" key="2">
    <source>
        <dbReference type="Proteomes" id="UP001227268"/>
    </source>
</evidence>